<proteinExistence type="predicted"/>
<gene>
    <name evidence="1" type="ORF">GCM10010978_19320</name>
</gene>
<dbReference type="Proteomes" id="UP000602050">
    <property type="component" value="Unassembled WGS sequence"/>
</dbReference>
<accession>A0A8J2XF82</accession>
<evidence type="ECO:0000313" key="2">
    <source>
        <dbReference type="Proteomes" id="UP000602050"/>
    </source>
</evidence>
<evidence type="ECO:0000313" key="1">
    <source>
        <dbReference type="EMBL" id="GFZ77867.1"/>
    </source>
</evidence>
<keyword evidence="2" id="KW-1185">Reference proteome</keyword>
<organism evidence="1 2">
    <name type="scientific">Compostibacillus humi</name>
    <dbReference type="NCBI Taxonomy" id="1245525"/>
    <lineage>
        <taxon>Bacteria</taxon>
        <taxon>Bacillati</taxon>
        <taxon>Bacillota</taxon>
        <taxon>Bacilli</taxon>
        <taxon>Bacillales</taxon>
        <taxon>Bacillaceae</taxon>
        <taxon>Compostibacillus</taxon>
    </lineage>
</organism>
<comment type="caution">
    <text evidence="1">The sequence shown here is derived from an EMBL/GenBank/DDBJ whole genome shotgun (WGS) entry which is preliminary data.</text>
</comment>
<sequence length="229" mass="24784">MKAANLSGGQEILCINTEKVYDWIVNEATFDLTLNDLELPVNPLTGDQLECDDIDIDTVTCTVEPADIDPIEVLSREDQDFVINGATVTLQLVTIRKNFEVTIFVDLIPELGGATVEVGTVEFSRCEQVILCAPEGTDIDVTFTDLDCFVCTAVCDPGTTADIDELDVTVTVRLCQSIQSTFEVTLEIAADFCQPRDLLSFPPCPPPTMPAQCPAVFPSTAVGNNGDNN</sequence>
<dbReference type="RefSeq" id="WP_188392202.1">
    <property type="nucleotide sequence ID" value="NZ_BMEV01000033.1"/>
</dbReference>
<name>A0A8J2XF82_9BACI</name>
<protein>
    <submittedName>
        <fullName evidence="1">Uncharacterized protein</fullName>
    </submittedName>
</protein>
<reference evidence="1" key="1">
    <citation type="journal article" date="2014" name="Int. J. Syst. Evol. Microbiol.">
        <title>Complete genome sequence of Corynebacterium casei LMG S-19264T (=DSM 44701T), isolated from a smear-ripened cheese.</title>
        <authorList>
            <consortium name="US DOE Joint Genome Institute (JGI-PGF)"/>
            <person name="Walter F."/>
            <person name="Albersmeier A."/>
            <person name="Kalinowski J."/>
            <person name="Ruckert C."/>
        </authorList>
    </citation>
    <scope>NUCLEOTIDE SEQUENCE</scope>
    <source>
        <strain evidence="1">CGMCC 1.12360</strain>
    </source>
</reference>
<dbReference type="EMBL" id="BMEV01000033">
    <property type="protein sequence ID" value="GFZ77867.1"/>
    <property type="molecule type" value="Genomic_DNA"/>
</dbReference>
<reference evidence="1" key="2">
    <citation type="submission" date="2020-09" db="EMBL/GenBank/DDBJ databases">
        <authorList>
            <person name="Sun Q."/>
            <person name="Zhou Y."/>
        </authorList>
    </citation>
    <scope>NUCLEOTIDE SEQUENCE</scope>
    <source>
        <strain evidence="1">CGMCC 1.12360</strain>
    </source>
</reference>
<dbReference type="AlphaFoldDB" id="A0A8J2XF82"/>